<dbReference type="PIRSF" id="PIRSF000401">
    <property type="entry name" value="RPL11_MTase"/>
    <property type="match status" value="1"/>
</dbReference>
<evidence type="ECO:0000313" key="8">
    <source>
        <dbReference type="Proteomes" id="UP000462362"/>
    </source>
</evidence>
<keyword evidence="4 6" id="KW-0808">Transferase</keyword>
<dbReference type="PANTHER" id="PTHR43648:SF1">
    <property type="entry name" value="ELECTRON TRANSFER FLAVOPROTEIN BETA SUBUNIT LYSINE METHYLTRANSFERASE"/>
    <property type="match status" value="1"/>
</dbReference>
<dbReference type="Gene3D" id="3.40.50.150">
    <property type="entry name" value="Vaccinia Virus protein VP39"/>
    <property type="match status" value="1"/>
</dbReference>
<dbReference type="HAMAP" id="MF_00735">
    <property type="entry name" value="Methyltr_PrmA"/>
    <property type="match status" value="1"/>
</dbReference>
<keyword evidence="7" id="KW-0689">Ribosomal protein</keyword>
<gene>
    <name evidence="6 7" type="primary">prmA</name>
    <name evidence="7" type="ORF">GMD42_09655</name>
</gene>
<dbReference type="CDD" id="cd02440">
    <property type="entry name" value="AdoMet_MTases"/>
    <property type="match status" value="1"/>
</dbReference>
<dbReference type="RefSeq" id="WP_021868269.1">
    <property type="nucleotide sequence ID" value="NZ_CAUABC010000017.1"/>
</dbReference>
<reference evidence="7 8" key="1">
    <citation type="journal article" date="2019" name="Nat. Med.">
        <title>A library of human gut bacterial isolates paired with longitudinal multiomics data enables mechanistic microbiome research.</title>
        <authorList>
            <person name="Poyet M."/>
            <person name="Groussin M."/>
            <person name="Gibbons S.M."/>
            <person name="Avila-Pacheco J."/>
            <person name="Jiang X."/>
            <person name="Kearney S.M."/>
            <person name="Perrotta A.R."/>
            <person name="Berdy B."/>
            <person name="Zhao S."/>
            <person name="Lieberman T.D."/>
            <person name="Swanson P.K."/>
            <person name="Smith M."/>
            <person name="Roesemann S."/>
            <person name="Alexander J.E."/>
            <person name="Rich S.A."/>
            <person name="Livny J."/>
            <person name="Vlamakis H."/>
            <person name="Clish C."/>
            <person name="Bullock K."/>
            <person name="Deik A."/>
            <person name="Scott J."/>
            <person name="Pierce K.A."/>
            <person name="Xavier R.J."/>
            <person name="Alm E.J."/>
        </authorList>
    </citation>
    <scope>NUCLEOTIDE SEQUENCE [LARGE SCALE GENOMIC DNA]</scope>
    <source>
        <strain evidence="7 8">BIOML-A2</strain>
    </source>
</reference>
<keyword evidence="3 6" id="KW-0489">Methyltransferase</keyword>
<evidence type="ECO:0000256" key="3">
    <source>
        <dbReference type="ARBA" id="ARBA00022603"/>
    </source>
</evidence>
<evidence type="ECO:0000256" key="2">
    <source>
        <dbReference type="ARBA" id="ARBA00022490"/>
    </source>
</evidence>
<accession>A0A6I3S4A1</accession>
<comment type="similarity">
    <text evidence="1 6">Belongs to the methyltransferase superfamily. PrmA family.</text>
</comment>
<comment type="catalytic activity">
    <reaction evidence="6">
        <text>L-lysyl-[protein] + 3 S-adenosyl-L-methionine = N(6),N(6),N(6)-trimethyl-L-lysyl-[protein] + 3 S-adenosyl-L-homocysteine + 3 H(+)</text>
        <dbReference type="Rhea" id="RHEA:54192"/>
        <dbReference type="Rhea" id="RHEA-COMP:9752"/>
        <dbReference type="Rhea" id="RHEA-COMP:13826"/>
        <dbReference type="ChEBI" id="CHEBI:15378"/>
        <dbReference type="ChEBI" id="CHEBI:29969"/>
        <dbReference type="ChEBI" id="CHEBI:57856"/>
        <dbReference type="ChEBI" id="CHEBI:59789"/>
        <dbReference type="ChEBI" id="CHEBI:61961"/>
    </reaction>
</comment>
<feature type="binding site" evidence="6">
    <location>
        <position position="233"/>
    </location>
    <ligand>
        <name>S-adenosyl-L-methionine</name>
        <dbReference type="ChEBI" id="CHEBI:59789"/>
    </ligand>
</feature>
<organism evidence="7 8">
    <name type="scientific">Parasutterella excrementihominis</name>
    <dbReference type="NCBI Taxonomy" id="487175"/>
    <lineage>
        <taxon>Bacteria</taxon>
        <taxon>Pseudomonadati</taxon>
        <taxon>Pseudomonadota</taxon>
        <taxon>Betaproteobacteria</taxon>
        <taxon>Burkholderiales</taxon>
        <taxon>Sutterellaceae</taxon>
        <taxon>Parasutterella</taxon>
    </lineage>
</organism>
<keyword evidence="5 6" id="KW-0949">S-adenosyl-L-methionine</keyword>
<comment type="function">
    <text evidence="6">Methylates ribosomal protein L11.</text>
</comment>
<dbReference type="InterPro" id="IPR029063">
    <property type="entry name" value="SAM-dependent_MTases_sf"/>
</dbReference>
<comment type="subcellular location">
    <subcellularLocation>
        <location evidence="6">Cytoplasm</location>
    </subcellularLocation>
</comment>
<sequence length="299" mass="32884">MLFEYSLLTDKKEVEPLTDFLMDKGAYSVSIEDADAETEREKPIFGEPGIEIDDFAWDSSRLKVLCGDDFDMEGALEAALKEQGLKKPVLEGRTEVPDNDWVRITQAQFTPTQIAGDLWIVPSWHEPPNPDAINIRLDPGVAFGTGTHPTTRLCLEWLHDHNLEGKSVLDYGCGSGILAVAAKKLGASKVLGTDIDPQAIEAADYNAEVNRADASFYLPKDMPDEKFDVVVANILSNPLRLLAPALLARVKKGGYLVLSGILERQAGELIEVYGSYRPDSPLSVWKSMDGWICLAGQIH</sequence>
<dbReference type="EMBL" id="WNCL01000033">
    <property type="protein sequence ID" value="MTU43876.1"/>
    <property type="molecule type" value="Genomic_DNA"/>
</dbReference>
<evidence type="ECO:0000256" key="5">
    <source>
        <dbReference type="ARBA" id="ARBA00022691"/>
    </source>
</evidence>
<dbReference type="InterPro" id="IPR004498">
    <property type="entry name" value="Ribosomal_PrmA_MeTrfase"/>
</dbReference>
<dbReference type="EC" id="2.1.1.-" evidence="6"/>
<dbReference type="GO" id="GO:0005840">
    <property type="term" value="C:ribosome"/>
    <property type="evidence" value="ECO:0007669"/>
    <property type="project" value="UniProtKB-KW"/>
</dbReference>
<feature type="binding site" evidence="6">
    <location>
        <position position="151"/>
    </location>
    <ligand>
        <name>S-adenosyl-L-methionine</name>
        <dbReference type="ChEBI" id="CHEBI:59789"/>
    </ligand>
</feature>
<keyword evidence="7" id="KW-0687">Ribonucleoprotein</keyword>
<dbReference type="Proteomes" id="UP000462362">
    <property type="component" value="Unassembled WGS sequence"/>
</dbReference>
<evidence type="ECO:0000256" key="1">
    <source>
        <dbReference type="ARBA" id="ARBA00009741"/>
    </source>
</evidence>
<dbReference type="GO" id="GO:0016279">
    <property type="term" value="F:protein-lysine N-methyltransferase activity"/>
    <property type="evidence" value="ECO:0007669"/>
    <property type="project" value="TreeGrafter"/>
</dbReference>
<dbReference type="GO" id="GO:0005829">
    <property type="term" value="C:cytosol"/>
    <property type="evidence" value="ECO:0007669"/>
    <property type="project" value="TreeGrafter"/>
</dbReference>
<dbReference type="GO" id="GO:0032259">
    <property type="term" value="P:methylation"/>
    <property type="evidence" value="ECO:0007669"/>
    <property type="project" value="UniProtKB-KW"/>
</dbReference>
<dbReference type="NCBIfam" id="TIGR00406">
    <property type="entry name" value="prmA"/>
    <property type="match status" value="1"/>
</dbReference>
<dbReference type="SUPFAM" id="SSF53335">
    <property type="entry name" value="S-adenosyl-L-methionine-dependent methyltransferases"/>
    <property type="match status" value="1"/>
</dbReference>
<proteinExistence type="inferred from homology"/>
<dbReference type="Pfam" id="PF06325">
    <property type="entry name" value="PrmA"/>
    <property type="match status" value="1"/>
</dbReference>
<feature type="binding site" evidence="6">
    <location>
        <position position="194"/>
    </location>
    <ligand>
        <name>S-adenosyl-L-methionine</name>
        <dbReference type="ChEBI" id="CHEBI:59789"/>
    </ligand>
</feature>
<keyword evidence="2 6" id="KW-0963">Cytoplasm</keyword>
<evidence type="ECO:0000313" key="7">
    <source>
        <dbReference type="EMBL" id="MTU43876.1"/>
    </source>
</evidence>
<dbReference type="InterPro" id="IPR050078">
    <property type="entry name" value="Ribosomal_L11_MeTrfase_PrmA"/>
</dbReference>
<name>A0A6I3S4A1_9BURK</name>
<evidence type="ECO:0000256" key="4">
    <source>
        <dbReference type="ARBA" id="ARBA00022679"/>
    </source>
</evidence>
<evidence type="ECO:0000256" key="6">
    <source>
        <dbReference type="HAMAP-Rule" id="MF_00735"/>
    </source>
</evidence>
<feature type="binding site" evidence="6">
    <location>
        <position position="172"/>
    </location>
    <ligand>
        <name>S-adenosyl-L-methionine</name>
        <dbReference type="ChEBI" id="CHEBI:59789"/>
    </ligand>
</feature>
<protein>
    <recommendedName>
        <fullName evidence="6">Ribosomal protein L11 methyltransferase</fullName>
        <shortName evidence="6">L11 Mtase</shortName>
        <ecNumber evidence="6">2.1.1.-</ecNumber>
    </recommendedName>
</protein>
<dbReference type="PANTHER" id="PTHR43648">
    <property type="entry name" value="ELECTRON TRANSFER FLAVOPROTEIN BETA SUBUNIT LYSINE METHYLTRANSFERASE"/>
    <property type="match status" value="1"/>
</dbReference>
<comment type="caution">
    <text evidence="7">The sequence shown here is derived from an EMBL/GenBank/DDBJ whole genome shotgun (WGS) entry which is preliminary data.</text>
</comment>
<dbReference type="AlphaFoldDB" id="A0A6I3S4A1"/>